<organism evidence="2 3">
    <name type="scientific">Billgrantia aerodenitrificans</name>
    <dbReference type="NCBI Taxonomy" id="2733483"/>
    <lineage>
        <taxon>Bacteria</taxon>
        <taxon>Pseudomonadati</taxon>
        <taxon>Pseudomonadota</taxon>
        <taxon>Gammaproteobacteria</taxon>
        <taxon>Oceanospirillales</taxon>
        <taxon>Halomonadaceae</taxon>
        <taxon>Billgrantia</taxon>
    </lineage>
</organism>
<dbReference type="Proteomes" id="UP001320272">
    <property type="component" value="Unassembled WGS sequence"/>
</dbReference>
<dbReference type="RefSeq" id="WP_234254733.1">
    <property type="nucleotide sequence ID" value="NZ_JABFTV010000009.1"/>
</dbReference>
<keyword evidence="3" id="KW-1185">Reference proteome</keyword>
<protein>
    <recommendedName>
        <fullName evidence="4">Lipoprotein</fullName>
    </recommendedName>
</protein>
<evidence type="ECO:0008006" key="4">
    <source>
        <dbReference type="Google" id="ProtNLM"/>
    </source>
</evidence>
<evidence type="ECO:0000256" key="1">
    <source>
        <dbReference type="SAM" id="SignalP"/>
    </source>
</evidence>
<feature type="signal peptide" evidence="1">
    <location>
        <begin position="1"/>
        <end position="21"/>
    </location>
</feature>
<evidence type="ECO:0000313" key="2">
    <source>
        <dbReference type="EMBL" id="MCE8025780.1"/>
    </source>
</evidence>
<accession>A0ABS9AWE8</accession>
<reference evidence="2 3" key="1">
    <citation type="journal article" date="2021" name="Front. Microbiol.">
        <title>Aerobic Denitrification and Heterotrophic Sulfur Oxidation in the Genus Halomonas Revealed by Six Novel Species Characterizations and Genome-Based Analysis.</title>
        <authorList>
            <person name="Wang L."/>
            <person name="Shao Z."/>
        </authorList>
    </citation>
    <scope>NUCLEOTIDE SEQUENCE [LARGE SCALE GENOMIC DNA]</scope>
    <source>
        <strain evidence="2 3">MCCC 1A11058</strain>
    </source>
</reference>
<comment type="caution">
    <text evidence="2">The sequence shown here is derived from an EMBL/GenBank/DDBJ whole genome shotgun (WGS) entry which is preliminary data.</text>
</comment>
<feature type="chain" id="PRO_5045051082" description="Lipoprotein" evidence="1">
    <location>
        <begin position="22"/>
        <end position="134"/>
    </location>
</feature>
<sequence length="134" mass="14388">MRRKHAAWAFPLALLLTGCSASGPSDEAIRSCILDATDYEAVGVEKSNVVMGMGIGSSLIEAIAIHNVIKNSDGRWLVHSVLTIGARDSDSTDSDNVAVAQLLGLEIRNGFLLQDVPVDYVFAEGRHGWSCFEV</sequence>
<name>A0ABS9AWE8_9GAMM</name>
<dbReference type="PROSITE" id="PS51257">
    <property type="entry name" value="PROKAR_LIPOPROTEIN"/>
    <property type="match status" value="1"/>
</dbReference>
<gene>
    <name evidence="2" type="ORF">HOP59_16750</name>
</gene>
<proteinExistence type="predicted"/>
<dbReference type="EMBL" id="JABFTV010000009">
    <property type="protein sequence ID" value="MCE8025780.1"/>
    <property type="molecule type" value="Genomic_DNA"/>
</dbReference>
<evidence type="ECO:0000313" key="3">
    <source>
        <dbReference type="Proteomes" id="UP001320272"/>
    </source>
</evidence>
<keyword evidence="1" id="KW-0732">Signal</keyword>